<sequence>MAKPQQRKSRQKSTRRAQDAFQLAEKQANGESSDEDDDRTYRGNSAIVNSRRFTGENDEEAEFEDEELDSDEALGSEDDYDVLSSKFSQTIRDKAKAKKDAKKEARKAGKPLSLDEESDEELYDSVDESEFVSLSEVWDRDEKDLASSKATGQDVVLNDDWESEESESEESEESESNESENDEEEEEDSDSDDLNDSDVDLTSTVAKLSGVTKTRKAKKFLTTVGLEENEFNLPTNGKKLSLKDMMSVVDASTQKEAILIDKEEEKSQALAVPLPKRIQERNERLVAYELSKQEVDKWEDTVKQNRRAEVLQFPMNPEPAVSVPSAFTPNSIHEPLTELEHKVNDLLKESLLLDDKKEQQFEDLATAKIPIEEMKKRQAELRLMRELMFREEKKAKRVKKIKSKAYHRIKKKELAKTQGLVEGSDDSDAEEHDMKRAKERMSLKHKNNSAWAKNLVKSGLSKDKSNRDEMEEMLRQGEKLKAKILGYREGEQSDDNVSDLERDDVSDNEERGGLGKGVMAMDFMKNAEKRERDENTKTLELLRKLEADGDIEGFEKEVDATSRNANQGRRTYTPSAAAARAATNEFNSRVVEETKVDETKSLKNKLSAKFQATPEAGQEAAPIEEKADAANPWMAGGETHQRTSKITVVDKSSSKTLKHGAKIAKKGKRTAAQVASEDALIDMDQTLKIQDPLADDSDEGEAMMFKQKSLIKQAFAGDDVVSEFQAEKKKVIKDEGDQKEDMTLPGWGGWCGGNKKNKKKKVVRTIQGVVQANNRKDKHMKNVIINERVNKKNLKYQSGAVPHGFDNSEQYERSLRMPIGQEWTSRETHQRLTMPRVVVKQGRVIDPLNAPFK</sequence>
<feature type="region of interest" description="Disordered" evidence="4">
    <location>
        <begin position="556"/>
        <end position="580"/>
    </location>
</feature>
<feature type="compositionally biased region" description="Basic and acidic residues" evidence="4">
    <location>
        <begin position="432"/>
        <end position="442"/>
    </location>
</feature>
<feature type="compositionally biased region" description="Basic and acidic residues" evidence="4">
    <location>
        <begin position="137"/>
        <end position="146"/>
    </location>
</feature>
<dbReference type="STRING" id="984486.A0A1E3QKH6"/>
<feature type="compositionally biased region" description="Polar residues" evidence="4">
    <location>
        <begin position="561"/>
        <end position="574"/>
    </location>
</feature>
<dbReference type="OrthoDB" id="277439at2759"/>
<feature type="compositionally biased region" description="Acidic residues" evidence="4">
    <location>
        <begin position="157"/>
        <end position="199"/>
    </location>
</feature>
<dbReference type="Pfam" id="PF04615">
    <property type="entry name" value="Utp14"/>
    <property type="match status" value="1"/>
</dbReference>
<keyword evidence="2" id="KW-0597">Phosphoprotein</keyword>
<dbReference type="GO" id="GO:0008047">
    <property type="term" value="F:enzyme activator activity"/>
    <property type="evidence" value="ECO:0007669"/>
    <property type="project" value="EnsemblFungi"/>
</dbReference>
<feature type="region of interest" description="Disordered" evidence="4">
    <location>
        <begin position="1"/>
        <end position="207"/>
    </location>
</feature>
<dbReference type="AlphaFoldDB" id="A0A1E3QKH6"/>
<dbReference type="GO" id="GO:0000447">
    <property type="term" value="P:endonucleolytic cleavage in ITS1 to separate SSU-rRNA from 5.8S rRNA and LSU-rRNA from tricistronic rRNA transcript (SSU-rRNA, 5.8S rRNA, LSU-rRNA)"/>
    <property type="evidence" value="ECO:0007669"/>
    <property type="project" value="EnsemblFungi"/>
</dbReference>
<name>A0A1E3QKH6_9ASCO</name>
<evidence type="ECO:0000313" key="5">
    <source>
        <dbReference type="EMBL" id="ODQ78118.1"/>
    </source>
</evidence>
<dbReference type="EMBL" id="KV454437">
    <property type="protein sequence ID" value="ODQ78118.1"/>
    <property type="molecule type" value="Genomic_DNA"/>
</dbReference>
<dbReference type="InterPro" id="IPR006709">
    <property type="entry name" value="SSU_processome_Utp14"/>
</dbReference>
<dbReference type="PANTHER" id="PTHR14150:SF12">
    <property type="entry name" value="U3 SMALL NUCLEOLAR RNA-ASSOCIATED PROTEIN 14 HOMOLOG A"/>
    <property type="match status" value="1"/>
</dbReference>
<evidence type="ECO:0000313" key="6">
    <source>
        <dbReference type="Proteomes" id="UP000094336"/>
    </source>
</evidence>
<dbReference type="GO" id="GO:0032040">
    <property type="term" value="C:small-subunit processome"/>
    <property type="evidence" value="ECO:0007669"/>
    <property type="project" value="EnsemblFungi"/>
</dbReference>
<dbReference type="PANTHER" id="PTHR14150">
    <property type="entry name" value="U3 SMALL NUCLEOLAR RNA-ASSOCIATED PROTEIN 14"/>
    <property type="match status" value="1"/>
</dbReference>
<feature type="compositionally biased region" description="Acidic residues" evidence="4">
    <location>
        <begin position="56"/>
        <end position="81"/>
    </location>
</feature>
<comment type="subcellular location">
    <subcellularLocation>
        <location evidence="1">Nucleus</location>
        <location evidence="1">Nucleolus</location>
    </subcellularLocation>
</comment>
<reference evidence="6" key="1">
    <citation type="submission" date="2016-05" db="EMBL/GenBank/DDBJ databases">
        <title>Comparative genomics of biotechnologically important yeasts.</title>
        <authorList>
            <consortium name="DOE Joint Genome Institute"/>
            <person name="Riley R."/>
            <person name="Haridas S."/>
            <person name="Wolfe K.H."/>
            <person name="Lopes M.R."/>
            <person name="Hittinger C.T."/>
            <person name="Goker M."/>
            <person name="Salamov A."/>
            <person name="Wisecaver J."/>
            <person name="Long T.M."/>
            <person name="Aerts A.L."/>
            <person name="Barry K."/>
            <person name="Choi C."/>
            <person name="Clum A."/>
            <person name="Coughlan A.Y."/>
            <person name="Deshpande S."/>
            <person name="Douglass A.P."/>
            <person name="Hanson S.J."/>
            <person name="Klenk H.-P."/>
            <person name="Labutti K."/>
            <person name="Lapidus A."/>
            <person name="Lindquist E."/>
            <person name="Lipzen A."/>
            <person name="Meier-Kolthoff J.P."/>
            <person name="Ohm R.A."/>
            <person name="Otillar R.P."/>
            <person name="Pangilinan J."/>
            <person name="Peng Y."/>
            <person name="Rokas A."/>
            <person name="Rosa C.A."/>
            <person name="Scheuner C."/>
            <person name="Sibirny A.A."/>
            <person name="Slot J.C."/>
            <person name="Stielow J.B."/>
            <person name="Sun H."/>
            <person name="Kurtzman C.P."/>
            <person name="Blackwell M."/>
            <person name="Grigoriev I.V."/>
            <person name="Jeffries T.W."/>
        </authorList>
    </citation>
    <scope>NUCLEOTIDE SEQUENCE [LARGE SCALE GENOMIC DNA]</scope>
    <source>
        <strain evidence="6">NRRL Y-12698</strain>
    </source>
</reference>
<feature type="compositionally biased region" description="Basic residues" evidence="4">
    <location>
        <begin position="1"/>
        <end position="15"/>
    </location>
</feature>
<accession>A0A1E3QKH6</accession>
<evidence type="ECO:0000256" key="2">
    <source>
        <dbReference type="ARBA" id="ARBA00022553"/>
    </source>
</evidence>
<dbReference type="RefSeq" id="XP_018983446.1">
    <property type="nucleotide sequence ID" value="XM_019133008.1"/>
</dbReference>
<protein>
    <submittedName>
        <fullName evidence="5">Uncharacterized protein</fullName>
    </submittedName>
</protein>
<dbReference type="GeneID" id="30150861"/>
<feature type="compositionally biased region" description="Basic and acidic residues" evidence="4">
    <location>
        <begin position="499"/>
        <end position="513"/>
    </location>
</feature>
<gene>
    <name evidence="5" type="ORF">BABINDRAFT_9719</name>
</gene>
<keyword evidence="6" id="KW-1185">Reference proteome</keyword>
<keyword evidence="3" id="KW-0539">Nucleus</keyword>
<feature type="region of interest" description="Disordered" evidence="4">
    <location>
        <begin position="417"/>
        <end position="473"/>
    </location>
</feature>
<proteinExistence type="predicted"/>
<dbReference type="GO" id="GO:0000472">
    <property type="term" value="P:endonucleolytic cleavage to generate mature 5'-end of SSU-rRNA from (SSU-rRNA, 5.8S rRNA, LSU-rRNA)"/>
    <property type="evidence" value="ECO:0007669"/>
    <property type="project" value="EnsemblFungi"/>
</dbReference>
<evidence type="ECO:0000256" key="4">
    <source>
        <dbReference type="SAM" id="MobiDB-lite"/>
    </source>
</evidence>
<evidence type="ECO:0000256" key="1">
    <source>
        <dbReference type="ARBA" id="ARBA00004604"/>
    </source>
</evidence>
<feature type="compositionally biased region" description="Acidic residues" evidence="4">
    <location>
        <begin position="114"/>
        <end position="130"/>
    </location>
</feature>
<feature type="region of interest" description="Disordered" evidence="4">
    <location>
        <begin position="486"/>
        <end position="520"/>
    </location>
</feature>
<dbReference type="Proteomes" id="UP000094336">
    <property type="component" value="Unassembled WGS sequence"/>
</dbReference>
<evidence type="ECO:0000256" key="3">
    <source>
        <dbReference type="ARBA" id="ARBA00023242"/>
    </source>
</evidence>
<feature type="compositionally biased region" description="Basic and acidic residues" evidence="4">
    <location>
        <begin position="460"/>
        <end position="473"/>
    </location>
</feature>
<organism evidence="5 6">
    <name type="scientific">Babjeviella inositovora NRRL Y-12698</name>
    <dbReference type="NCBI Taxonomy" id="984486"/>
    <lineage>
        <taxon>Eukaryota</taxon>
        <taxon>Fungi</taxon>
        <taxon>Dikarya</taxon>
        <taxon>Ascomycota</taxon>
        <taxon>Saccharomycotina</taxon>
        <taxon>Pichiomycetes</taxon>
        <taxon>Serinales incertae sedis</taxon>
        <taxon>Babjeviella</taxon>
    </lineage>
</organism>
<feature type="compositionally biased region" description="Polar residues" evidence="4">
    <location>
        <begin position="42"/>
        <end position="52"/>
    </location>
</feature>
<dbReference type="GO" id="GO:0000480">
    <property type="term" value="P:endonucleolytic cleavage in 5'-ETS of tricistronic rRNA transcript (SSU-rRNA, 5.8S rRNA, LSU-rRNA)"/>
    <property type="evidence" value="ECO:0007669"/>
    <property type="project" value="EnsemblFungi"/>
</dbReference>